<evidence type="ECO:0000313" key="3">
    <source>
        <dbReference type="Proteomes" id="UP000552709"/>
    </source>
</evidence>
<dbReference type="EMBL" id="JACHFL010000019">
    <property type="protein sequence ID" value="MBB5365552.1"/>
    <property type="molecule type" value="Genomic_DNA"/>
</dbReference>
<organism evidence="2 3">
    <name type="scientific">Deinococcus humi</name>
    <dbReference type="NCBI Taxonomy" id="662880"/>
    <lineage>
        <taxon>Bacteria</taxon>
        <taxon>Thermotogati</taxon>
        <taxon>Deinococcota</taxon>
        <taxon>Deinococci</taxon>
        <taxon>Deinococcales</taxon>
        <taxon>Deinococcaceae</taxon>
        <taxon>Deinococcus</taxon>
    </lineage>
</organism>
<proteinExistence type="predicted"/>
<dbReference type="RefSeq" id="WP_184137134.1">
    <property type="nucleotide sequence ID" value="NZ_JACHFL010000019.1"/>
</dbReference>
<dbReference type="AlphaFoldDB" id="A0A7W8NIY7"/>
<feature type="transmembrane region" description="Helical" evidence="1">
    <location>
        <begin position="18"/>
        <end position="38"/>
    </location>
</feature>
<feature type="transmembrane region" description="Helical" evidence="1">
    <location>
        <begin position="58"/>
        <end position="79"/>
    </location>
</feature>
<keyword evidence="3" id="KW-1185">Reference proteome</keyword>
<keyword evidence="1" id="KW-0812">Transmembrane</keyword>
<evidence type="ECO:0000313" key="2">
    <source>
        <dbReference type="EMBL" id="MBB5365552.1"/>
    </source>
</evidence>
<gene>
    <name evidence="2" type="ORF">HNQ08_004673</name>
</gene>
<name>A0A7W8NIY7_9DEIO</name>
<dbReference type="Proteomes" id="UP000552709">
    <property type="component" value="Unassembled WGS sequence"/>
</dbReference>
<keyword evidence="1" id="KW-0472">Membrane</keyword>
<comment type="caution">
    <text evidence="2">The sequence shown here is derived from an EMBL/GenBank/DDBJ whole genome shotgun (WGS) entry which is preliminary data.</text>
</comment>
<sequence>MPREPANSISRTLTFSRVLFGVEQADALLVGMVLLILSPGLQALEWAGDTSFSNGGPAIVALLLAMGVYSSVQGCLYGLPAPARSEGGR</sequence>
<reference evidence="2 3" key="1">
    <citation type="submission" date="2020-08" db="EMBL/GenBank/DDBJ databases">
        <title>Genomic Encyclopedia of Type Strains, Phase IV (KMG-IV): sequencing the most valuable type-strain genomes for metagenomic binning, comparative biology and taxonomic classification.</title>
        <authorList>
            <person name="Goeker M."/>
        </authorList>
    </citation>
    <scope>NUCLEOTIDE SEQUENCE [LARGE SCALE GENOMIC DNA]</scope>
    <source>
        <strain evidence="2 3">DSM 27939</strain>
    </source>
</reference>
<protein>
    <submittedName>
        <fullName evidence="2">Uncharacterized protein</fullName>
    </submittedName>
</protein>
<accession>A0A7W8NIY7</accession>
<keyword evidence="1" id="KW-1133">Transmembrane helix</keyword>
<evidence type="ECO:0000256" key="1">
    <source>
        <dbReference type="SAM" id="Phobius"/>
    </source>
</evidence>